<dbReference type="InterPro" id="IPR001647">
    <property type="entry name" value="HTH_TetR"/>
</dbReference>
<sequence>MPKPAEPPYRRIVSSIQARIDNGELRAGDRLPSIRRIADDWGVAVATATKAMAVLRDSGVLETKVGSGTVVSARASRPRRREGAVAPDRGQLVRAAIGVADAEGLDAVSMRRLATELGVGPMSLYRLVAGKDDLVAQMADTVFGDNELPDPGPDGWRAKLELAARLLWHLAQRHPWLPRVISFTRPMLLPNAMAHTEWTLRALDGLDLSPADRAREAVILPSLVMTTALSLAAEIEAEQSTGETFDLWWLAREARTTDLLHRGNYPRLAAIPHEVVADLDGLFEYALTRHLDGLAAR</sequence>
<dbReference type="OrthoDB" id="2570341at2"/>
<keyword evidence="4" id="KW-0804">Transcription</keyword>
<dbReference type="InterPro" id="IPR000524">
    <property type="entry name" value="Tscrpt_reg_HTH_GntR"/>
</dbReference>
<dbReference type="SUPFAM" id="SSF48498">
    <property type="entry name" value="Tetracyclin repressor-like, C-terminal domain"/>
    <property type="match status" value="1"/>
</dbReference>
<evidence type="ECO:0000256" key="5">
    <source>
        <dbReference type="PROSITE-ProRule" id="PRU00335"/>
    </source>
</evidence>
<name>A0A344LBJ7_9PSEU</name>
<dbReference type="Pfam" id="PF00440">
    <property type="entry name" value="TetR_N"/>
    <property type="match status" value="1"/>
</dbReference>
<organism evidence="8 9">
    <name type="scientific">Amycolatopsis albispora</name>
    <dbReference type="NCBI Taxonomy" id="1804986"/>
    <lineage>
        <taxon>Bacteria</taxon>
        <taxon>Bacillati</taxon>
        <taxon>Actinomycetota</taxon>
        <taxon>Actinomycetes</taxon>
        <taxon>Pseudonocardiales</taxon>
        <taxon>Pseudonocardiaceae</taxon>
        <taxon>Amycolatopsis</taxon>
    </lineage>
</organism>
<dbReference type="SMART" id="SM00345">
    <property type="entry name" value="HTH_GNTR"/>
    <property type="match status" value="1"/>
</dbReference>
<evidence type="ECO:0000256" key="3">
    <source>
        <dbReference type="ARBA" id="ARBA00023125"/>
    </source>
</evidence>
<dbReference type="Pfam" id="PF02909">
    <property type="entry name" value="TetR_C_1"/>
    <property type="match status" value="1"/>
</dbReference>
<evidence type="ECO:0000256" key="4">
    <source>
        <dbReference type="ARBA" id="ARBA00023163"/>
    </source>
</evidence>
<dbReference type="Gene3D" id="1.10.357.10">
    <property type="entry name" value="Tetracycline Repressor, domain 2"/>
    <property type="match status" value="1"/>
</dbReference>
<reference evidence="8 9" key="1">
    <citation type="submission" date="2016-04" db="EMBL/GenBank/DDBJ databases">
        <title>Complete genome sequence and analysis of deep-sea sediment isolate, Amycolatopsis sp. WP1.</title>
        <authorList>
            <person name="Wang H."/>
            <person name="Chen S."/>
            <person name="Wu Q."/>
        </authorList>
    </citation>
    <scope>NUCLEOTIDE SEQUENCE [LARGE SCALE GENOMIC DNA]</scope>
    <source>
        <strain evidence="8 9">WP1</strain>
    </source>
</reference>
<dbReference type="Proteomes" id="UP000250434">
    <property type="component" value="Chromosome"/>
</dbReference>
<dbReference type="InterPro" id="IPR036271">
    <property type="entry name" value="Tet_transcr_reg_TetR-rel_C_sf"/>
</dbReference>
<keyword evidence="2" id="KW-0805">Transcription regulation</keyword>
<dbReference type="EMBL" id="CP015163">
    <property type="protein sequence ID" value="AXB45421.1"/>
    <property type="molecule type" value="Genomic_DNA"/>
</dbReference>
<dbReference type="InterPro" id="IPR036390">
    <property type="entry name" value="WH_DNA-bd_sf"/>
</dbReference>
<dbReference type="SUPFAM" id="SSF46689">
    <property type="entry name" value="Homeodomain-like"/>
    <property type="match status" value="1"/>
</dbReference>
<dbReference type="Pfam" id="PF00392">
    <property type="entry name" value="GntR"/>
    <property type="match status" value="1"/>
</dbReference>
<evidence type="ECO:0000259" key="7">
    <source>
        <dbReference type="PROSITE" id="PS50977"/>
    </source>
</evidence>
<dbReference type="InterPro" id="IPR004111">
    <property type="entry name" value="Repressor_TetR_C"/>
</dbReference>
<dbReference type="RefSeq" id="WP_113694658.1">
    <property type="nucleotide sequence ID" value="NZ_CP015163.1"/>
</dbReference>
<dbReference type="PANTHER" id="PTHR46577">
    <property type="entry name" value="HTH-TYPE TRANSCRIPTIONAL REGULATORY PROTEIN GABR"/>
    <property type="match status" value="1"/>
</dbReference>
<dbReference type="Gene3D" id="1.10.10.60">
    <property type="entry name" value="Homeodomain-like"/>
    <property type="match status" value="1"/>
</dbReference>
<dbReference type="AlphaFoldDB" id="A0A344LBJ7"/>
<dbReference type="InterPro" id="IPR051446">
    <property type="entry name" value="HTH_trans_reg/aminotransferase"/>
</dbReference>
<feature type="domain" description="HTH tetR-type" evidence="7">
    <location>
        <begin position="86"/>
        <end position="146"/>
    </location>
</feature>
<evidence type="ECO:0000256" key="2">
    <source>
        <dbReference type="ARBA" id="ARBA00023015"/>
    </source>
</evidence>
<dbReference type="InterPro" id="IPR009057">
    <property type="entry name" value="Homeodomain-like_sf"/>
</dbReference>
<feature type="domain" description="HTH gntR-type" evidence="6">
    <location>
        <begin position="6"/>
        <end position="74"/>
    </location>
</feature>
<dbReference type="GO" id="GO:0003700">
    <property type="term" value="F:DNA-binding transcription factor activity"/>
    <property type="evidence" value="ECO:0007669"/>
    <property type="project" value="InterPro"/>
</dbReference>
<dbReference type="Gene3D" id="1.10.10.10">
    <property type="entry name" value="Winged helix-like DNA-binding domain superfamily/Winged helix DNA-binding domain"/>
    <property type="match status" value="1"/>
</dbReference>
<dbReference type="GO" id="GO:0003677">
    <property type="term" value="F:DNA binding"/>
    <property type="evidence" value="ECO:0007669"/>
    <property type="project" value="UniProtKB-UniRule"/>
</dbReference>
<keyword evidence="1" id="KW-0663">Pyridoxal phosphate</keyword>
<proteinExistence type="predicted"/>
<evidence type="ECO:0000313" key="9">
    <source>
        <dbReference type="Proteomes" id="UP000250434"/>
    </source>
</evidence>
<dbReference type="PANTHER" id="PTHR46577:SF1">
    <property type="entry name" value="HTH-TYPE TRANSCRIPTIONAL REGULATORY PROTEIN GABR"/>
    <property type="match status" value="1"/>
</dbReference>
<protein>
    <submittedName>
        <fullName evidence="8">GntR family transcriptional regulator</fullName>
    </submittedName>
</protein>
<gene>
    <name evidence="8" type="ORF">A4R43_25445</name>
</gene>
<evidence type="ECO:0000313" key="8">
    <source>
        <dbReference type="EMBL" id="AXB45421.1"/>
    </source>
</evidence>
<dbReference type="InterPro" id="IPR036388">
    <property type="entry name" value="WH-like_DNA-bd_sf"/>
</dbReference>
<accession>A0A344LBJ7</accession>
<evidence type="ECO:0000259" key="6">
    <source>
        <dbReference type="PROSITE" id="PS50949"/>
    </source>
</evidence>
<dbReference type="CDD" id="cd07377">
    <property type="entry name" value="WHTH_GntR"/>
    <property type="match status" value="1"/>
</dbReference>
<keyword evidence="9" id="KW-1185">Reference proteome</keyword>
<dbReference type="GO" id="GO:0045892">
    <property type="term" value="P:negative regulation of DNA-templated transcription"/>
    <property type="evidence" value="ECO:0007669"/>
    <property type="project" value="InterPro"/>
</dbReference>
<keyword evidence="3 5" id="KW-0238">DNA-binding</keyword>
<dbReference type="SUPFAM" id="SSF46785">
    <property type="entry name" value="Winged helix' DNA-binding domain"/>
    <property type="match status" value="1"/>
</dbReference>
<dbReference type="PROSITE" id="PS50977">
    <property type="entry name" value="HTH_TETR_2"/>
    <property type="match status" value="1"/>
</dbReference>
<dbReference type="PROSITE" id="PS50949">
    <property type="entry name" value="HTH_GNTR"/>
    <property type="match status" value="1"/>
</dbReference>
<dbReference type="KEGG" id="aab:A4R43_25445"/>
<feature type="DNA-binding region" description="H-T-H motif" evidence="5">
    <location>
        <begin position="109"/>
        <end position="128"/>
    </location>
</feature>
<evidence type="ECO:0000256" key="1">
    <source>
        <dbReference type="ARBA" id="ARBA00022898"/>
    </source>
</evidence>